<proteinExistence type="predicted"/>
<reference evidence="3" key="1">
    <citation type="journal article" date="2013" name="Nature">
        <title>Draft genome of the wheat A-genome progenitor Triticum urartu.</title>
        <authorList>
            <person name="Ling H.Q."/>
            <person name="Zhao S."/>
            <person name="Liu D."/>
            <person name="Wang J."/>
            <person name="Sun H."/>
            <person name="Zhang C."/>
            <person name="Fan H."/>
            <person name="Li D."/>
            <person name="Dong L."/>
            <person name="Tao Y."/>
            <person name="Gao C."/>
            <person name="Wu H."/>
            <person name="Li Y."/>
            <person name="Cui Y."/>
            <person name="Guo X."/>
            <person name="Zheng S."/>
            <person name="Wang B."/>
            <person name="Yu K."/>
            <person name="Liang Q."/>
            <person name="Yang W."/>
            <person name="Lou X."/>
            <person name="Chen J."/>
            <person name="Feng M."/>
            <person name="Jian J."/>
            <person name="Zhang X."/>
            <person name="Luo G."/>
            <person name="Jiang Y."/>
            <person name="Liu J."/>
            <person name="Wang Z."/>
            <person name="Sha Y."/>
            <person name="Zhang B."/>
            <person name="Wu H."/>
            <person name="Tang D."/>
            <person name="Shen Q."/>
            <person name="Xue P."/>
            <person name="Zou S."/>
            <person name="Wang X."/>
            <person name="Liu X."/>
            <person name="Wang F."/>
            <person name="Yang Y."/>
            <person name="An X."/>
            <person name="Dong Z."/>
            <person name="Zhang K."/>
            <person name="Zhang X."/>
            <person name="Luo M.C."/>
            <person name="Dvorak J."/>
            <person name="Tong Y."/>
            <person name="Wang J."/>
            <person name="Yang H."/>
            <person name="Li Z."/>
            <person name="Wang D."/>
            <person name="Zhang A."/>
            <person name="Wang J."/>
        </authorList>
    </citation>
    <scope>NUCLEOTIDE SEQUENCE</scope>
    <source>
        <strain evidence="3">cv. G1812</strain>
    </source>
</reference>
<name>A0A8R7V3V3_TRIUA</name>
<evidence type="ECO:0000313" key="3">
    <source>
        <dbReference type="Proteomes" id="UP000015106"/>
    </source>
</evidence>
<protein>
    <submittedName>
        <fullName evidence="2">Uncharacterized protein</fullName>
    </submittedName>
</protein>
<keyword evidence="3" id="KW-1185">Reference proteome</keyword>
<dbReference type="Gramene" id="TuG1812G0700002104.01.T04">
    <property type="protein sequence ID" value="TuG1812G0700002104.01.T04.cds258229"/>
    <property type="gene ID" value="TuG1812G0700002104.01"/>
</dbReference>
<sequence>GGNARAGPSFQPSNSERLSNHTRTIKPAHALRPLPLNRRRVSTFLSISLTLPLRRRRSVLPATPMASKWVRPEVSSTPRSGPSARSCHSLFFRSLIYPVSRPRRCTRCSRRRAWPSASAPLASFATSPATQKSGKDLDCLQSPPPPIPGRLFLD</sequence>
<dbReference type="AlphaFoldDB" id="A0A8R7V3V3"/>
<feature type="region of interest" description="Disordered" evidence="1">
    <location>
        <begin position="1"/>
        <end position="29"/>
    </location>
</feature>
<evidence type="ECO:0000313" key="2">
    <source>
        <dbReference type="EnsemblPlants" id="TuG1812G0700002104.01.T04.cds258229"/>
    </source>
</evidence>
<reference evidence="2" key="3">
    <citation type="submission" date="2022-06" db="UniProtKB">
        <authorList>
            <consortium name="EnsemblPlants"/>
        </authorList>
    </citation>
    <scope>IDENTIFICATION</scope>
</reference>
<organism evidence="2 3">
    <name type="scientific">Triticum urartu</name>
    <name type="common">Red wild einkorn</name>
    <name type="synonym">Crithodium urartu</name>
    <dbReference type="NCBI Taxonomy" id="4572"/>
    <lineage>
        <taxon>Eukaryota</taxon>
        <taxon>Viridiplantae</taxon>
        <taxon>Streptophyta</taxon>
        <taxon>Embryophyta</taxon>
        <taxon>Tracheophyta</taxon>
        <taxon>Spermatophyta</taxon>
        <taxon>Magnoliopsida</taxon>
        <taxon>Liliopsida</taxon>
        <taxon>Poales</taxon>
        <taxon>Poaceae</taxon>
        <taxon>BOP clade</taxon>
        <taxon>Pooideae</taxon>
        <taxon>Triticodae</taxon>
        <taxon>Triticeae</taxon>
        <taxon>Triticinae</taxon>
        <taxon>Triticum</taxon>
    </lineage>
</organism>
<accession>A0A8R7V3V3</accession>
<feature type="region of interest" description="Disordered" evidence="1">
    <location>
        <begin position="123"/>
        <end position="154"/>
    </location>
</feature>
<reference evidence="2" key="2">
    <citation type="submission" date="2018-03" db="EMBL/GenBank/DDBJ databases">
        <title>The Triticum urartu genome reveals the dynamic nature of wheat genome evolution.</title>
        <authorList>
            <person name="Ling H."/>
            <person name="Ma B."/>
            <person name="Shi X."/>
            <person name="Liu H."/>
            <person name="Dong L."/>
            <person name="Sun H."/>
            <person name="Cao Y."/>
            <person name="Gao Q."/>
            <person name="Zheng S."/>
            <person name="Li Y."/>
            <person name="Yu Y."/>
            <person name="Du H."/>
            <person name="Qi M."/>
            <person name="Li Y."/>
            <person name="Yu H."/>
            <person name="Cui Y."/>
            <person name="Wang N."/>
            <person name="Chen C."/>
            <person name="Wu H."/>
            <person name="Zhao Y."/>
            <person name="Zhang J."/>
            <person name="Li Y."/>
            <person name="Zhou W."/>
            <person name="Zhang B."/>
            <person name="Hu W."/>
            <person name="Eijk M."/>
            <person name="Tang J."/>
            <person name="Witsenboer H."/>
            <person name="Zhao S."/>
            <person name="Li Z."/>
            <person name="Zhang A."/>
            <person name="Wang D."/>
            <person name="Liang C."/>
        </authorList>
    </citation>
    <scope>NUCLEOTIDE SEQUENCE [LARGE SCALE GENOMIC DNA]</scope>
    <source>
        <strain evidence="2">cv. G1812</strain>
    </source>
</reference>
<evidence type="ECO:0000256" key="1">
    <source>
        <dbReference type="SAM" id="MobiDB-lite"/>
    </source>
</evidence>
<dbReference type="EnsemblPlants" id="TuG1812G0700002104.01.T04">
    <property type="protein sequence ID" value="TuG1812G0700002104.01.T04.cds258229"/>
    <property type="gene ID" value="TuG1812G0700002104.01"/>
</dbReference>
<dbReference type="Proteomes" id="UP000015106">
    <property type="component" value="Chromosome 7"/>
</dbReference>